<dbReference type="Proteomes" id="UP000008909">
    <property type="component" value="Unassembled WGS sequence"/>
</dbReference>
<dbReference type="PANTHER" id="PTHR14167">
    <property type="entry name" value="SH3 DOMAIN-CONTAINING"/>
    <property type="match status" value="1"/>
</dbReference>
<gene>
    <name evidence="5" type="ORF">CLF_109454</name>
</gene>
<proteinExistence type="predicted"/>
<evidence type="ECO:0000259" key="4">
    <source>
        <dbReference type="PROSITE" id="PS50002"/>
    </source>
</evidence>
<evidence type="ECO:0000256" key="2">
    <source>
        <dbReference type="PROSITE-ProRule" id="PRU00192"/>
    </source>
</evidence>
<feature type="region of interest" description="Disordered" evidence="3">
    <location>
        <begin position="593"/>
        <end position="619"/>
    </location>
</feature>
<keyword evidence="6" id="KW-1185">Reference proteome</keyword>
<dbReference type="Pfam" id="PF00018">
    <property type="entry name" value="SH3_1"/>
    <property type="match status" value="2"/>
</dbReference>
<dbReference type="InterPro" id="IPR001452">
    <property type="entry name" value="SH3_domain"/>
</dbReference>
<reference key="2">
    <citation type="submission" date="2011-10" db="EMBL/GenBank/DDBJ databases">
        <title>The genome and transcriptome sequence of Clonorchis sinensis provide insights into the carcinogenic liver fluke.</title>
        <authorList>
            <person name="Wang X."/>
            <person name="Huang Y."/>
            <person name="Chen W."/>
            <person name="Liu H."/>
            <person name="Guo L."/>
            <person name="Chen Y."/>
            <person name="Luo F."/>
            <person name="Zhou W."/>
            <person name="Sun J."/>
            <person name="Mao Q."/>
            <person name="Liang P."/>
            <person name="Zhou C."/>
            <person name="Tian Y."/>
            <person name="Men J."/>
            <person name="Lv X."/>
            <person name="Huang L."/>
            <person name="Zhou J."/>
            <person name="Hu Y."/>
            <person name="Li R."/>
            <person name="Zhang F."/>
            <person name="Lei H."/>
            <person name="Li X."/>
            <person name="Hu X."/>
            <person name="Liang C."/>
            <person name="Xu J."/>
            <person name="Wu Z."/>
            <person name="Yu X."/>
        </authorList>
    </citation>
    <scope>NUCLEOTIDE SEQUENCE</scope>
    <source>
        <strain>Henan</strain>
    </source>
</reference>
<protein>
    <submittedName>
        <fullName evidence="5">Endophilin-A2</fullName>
    </submittedName>
</protein>
<dbReference type="SMART" id="SM00326">
    <property type="entry name" value="SH3"/>
    <property type="match status" value="3"/>
</dbReference>
<feature type="domain" description="SH3" evidence="4">
    <location>
        <begin position="162"/>
        <end position="223"/>
    </location>
</feature>
<dbReference type="AlphaFoldDB" id="G7YSM6"/>
<name>G7YSM6_CLOSI</name>
<feature type="domain" description="SH3" evidence="4">
    <location>
        <begin position="631"/>
        <end position="702"/>
    </location>
</feature>
<dbReference type="PANTHER" id="PTHR14167:SF48">
    <property type="entry name" value="SH3 DOMAIN-CONTAINING PROTEIN 19"/>
    <property type="match status" value="1"/>
</dbReference>
<dbReference type="InterPro" id="IPR050384">
    <property type="entry name" value="Endophilin_SH3RF"/>
</dbReference>
<organism evidence="5 6">
    <name type="scientific">Clonorchis sinensis</name>
    <name type="common">Chinese liver fluke</name>
    <dbReference type="NCBI Taxonomy" id="79923"/>
    <lineage>
        <taxon>Eukaryota</taxon>
        <taxon>Metazoa</taxon>
        <taxon>Spiralia</taxon>
        <taxon>Lophotrochozoa</taxon>
        <taxon>Platyhelminthes</taxon>
        <taxon>Trematoda</taxon>
        <taxon>Digenea</taxon>
        <taxon>Opisthorchiida</taxon>
        <taxon>Opisthorchiata</taxon>
        <taxon>Opisthorchiidae</taxon>
        <taxon>Clonorchis</taxon>
    </lineage>
</organism>
<feature type="compositionally biased region" description="Basic and acidic residues" evidence="3">
    <location>
        <begin position="393"/>
        <end position="409"/>
    </location>
</feature>
<feature type="compositionally biased region" description="Polar residues" evidence="3">
    <location>
        <begin position="250"/>
        <end position="267"/>
    </location>
</feature>
<reference evidence="5" key="1">
    <citation type="journal article" date="2011" name="Genome Biol.">
        <title>The draft genome of the carcinogenic human liver fluke Clonorchis sinensis.</title>
        <authorList>
            <person name="Wang X."/>
            <person name="Chen W."/>
            <person name="Huang Y."/>
            <person name="Sun J."/>
            <person name="Men J."/>
            <person name="Liu H."/>
            <person name="Luo F."/>
            <person name="Guo L."/>
            <person name="Lv X."/>
            <person name="Deng C."/>
            <person name="Zhou C."/>
            <person name="Fan Y."/>
            <person name="Li X."/>
            <person name="Huang L."/>
            <person name="Hu Y."/>
            <person name="Liang C."/>
            <person name="Hu X."/>
            <person name="Xu J."/>
            <person name="Yu X."/>
        </authorList>
    </citation>
    <scope>NUCLEOTIDE SEQUENCE [LARGE SCALE GENOMIC DNA]</scope>
    <source>
        <strain evidence="5">Henan</strain>
    </source>
</reference>
<dbReference type="InterPro" id="IPR036028">
    <property type="entry name" value="SH3-like_dom_sf"/>
</dbReference>
<keyword evidence="1 2" id="KW-0728">SH3 domain</keyword>
<dbReference type="PROSITE" id="PS50002">
    <property type="entry name" value="SH3"/>
    <property type="match status" value="3"/>
</dbReference>
<feature type="region of interest" description="Disordered" evidence="3">
    <location>
        <begin position="386"/>
        <end position="413"/>
    </location>
</feature>
<evidence type="ECO:0000313" key="5">
    <source>
        <dbReference type="EMBL" id="GAA55956.1"/>
    </source>
</evidence>
<accession>G7YSM6</accession>
<evidence type="ECO:0000256" key="3">
    <source>
        <dbReference type="SAM" id="MobiDB-lite"/>
    </source>
</evidence>
<feature type="region of interest" description="Disordered" evidence="3">
    <location>
        <begin position="235"/>
        <end position="341"/>
    </location>
</feature>
<dbReference type="EMBL" id="DF144122">
    <property type="protein sequence ID" value="GAA55956.1"/>
    <property type="molecule type" value="Genomic_DNA"/>
</dbReference>
<dbReference type="SUPFAM" id="SSF50044">
    <property type="entry name" value="SH3-domain"/>
    <property type="match status" value="3"/>
</dbReference>
<feature type="compositionally biased region" description="Polar residues" evidence="3">
    <location>
        <begin position="295"/>
        <end position="312"/>
    </location>
</feature>
<feature type="domain" description="SH3" evidence="4">
    <location>
        <begin position="711"/>
        <end position="772"/>
    </location>
</feature>
<evidence type="ECO:0000313" key="6">
    <source>
        <dbReference type="Proteomes" id="UP000008909"/>
    </source>
</evidence>
<sequence length="779" mass="85764">MKVCSPSQTKVTSYASFTSTLASGGSAPTIARRQSEECNTNKSSCYKPRLLLPRTPTVQSLKSDEAACKAHADYFQRHLLRPAVPGLPNAHIRAASAETSHRFRSWTPNNSPRTVAQLNLSKPWDKATSSELSLCSSVENGAEPMLDSLQDQQRTPEPRMSRGRPHAVALYDFDTGIEGDLQFRTGDIIMLEEVVDEAWYRGRSIVTGQVGIFPMNHVQVRIPIETGLYTTSQPRPTGLLAHQPPKGSPLLTNGFSPQANQMTSAQGSVSSVTSSEAALPRRPSRIRISSLSAKYDTTQAGPYKQSSTSGTAAVSDEDSNAATRTDPHPSARCTSPPIVSSLKPLSRETVSQLAEKLEHRGIAVTRVGPLPTGAKPLFPCVMRKPHVSSAPNERQKTLSEHIGPEDSRKPNLIPTPKMVETLLVKLFGEQRKPPGKEAPLLPESTAGRIMSDTEMPTSPIKNSLQHNHSAPDSVRIEKVTAFPTASTTKEQLIRDKLKPSLMGPRIVSIKRTRSFPVNPNRKSMQDSGLPPSDLIDMSTVLAKLPKPFRLQTSLRIPTGLKNPIMHKIGEPAPTVTVKTENMCREGAVLKNGTTTKTLNSDKHVEPNQPAEELSFRPSTSSSFRNLSQEVAEQQWLLITFDYVGTEPVDLTVKANQVVRCLDPLPPPENMQDVYVPDQWLRCVTWFGKQGQVPSTFVRRILDSEELRRRMASRPRVEALFDFNAETGGDLSLKVGDIVYLHEAVDENWYRGEHAVTGCCGMFPAPFVRVLYPLPNKKPL</sequence>
<evidence type="ECO:0000256" key="1">
    <source>
        <dbReference type="ARBA" id="ARBA00022443"/>
    </source>
</evidence>
<dbReference type="Gene3D" id="2.30.30.40">
    <property type="entry name" value="SH3 Domains"/>
    <property type="match status" value="3"/>
</dbReference>